<evidence type="ECO:0000313" key="2">
    <source>
        <dbReference type="Proteomes" id="UP000325811"/>
    </source>
</evidence>
<evidence type="ECO:0000313" key="1">
    <source>
        <dbReference type="EMBL" id="VVD33108.1"/>
    </source>
</evidence>
<gene>
    <name evidence="1" type="ORF">PDMSB3_1824</name>
</gene>
<reference evidence="1 2" key="1">
    <citation type="submission" date="2019-08" db="EMBL/GenBank/DDBJ databases">
        <authorList>
            <person name="Herpell B J."/>
        </authorList>
    </citation>
    <scope>NUCLEOTIDE SEQUENCE [LARGE SCALE GENOMIC DNA]</scope>
    <source>
        <strain evidence="2">Msb3</strain>
    </source>
</reference>
<sequence length="79" mass="8545">MRTIRQCCALNGVLARQGCVKITGKSFTTLVVTRRAGKHREARVQAVQAARNGALSTRLGVMRQPRSSAVACPCFTTRA</sequence>
<name>A0A5Q4ZQ86_9BURK</name>
<keyword evidence="2" id="KW-1185">Reference proteome</keyword>
<dbReference type="Proteomes" id="UP000325811">
    <property type="component" value="Chromosome II"/>
</dbReference>
<dbReference type="EMBL" id="LR699554">
    <property type="protein sequence ID" value="VVD33108.1"/>
    <property type="molecule type" value="Genomic_DNA"/>
</dbReference>
<dbReference type="KEGG" id="pdio:PDMSB3_1824.1"/>
<accession>A0A5Q4ZQ86</accession>
<proteinExistence type="predicted"/>
<dbReference type="AlphaFoldDB" id="A0A5Q4ZQ86"/>
<organism evidence="1 2">
    <name type="scientific">Paraburkholderia dioscoreae</name>
    <dbReference type="NCBI Taxonomy" id="2604047"/>
    <lineage>
        <taxon>Bacteria</taxon>
        <taxon>Pseudomonadati</taxon>
        <taxon>Pseudomonadota</taxon>
        <taxon>Betaproteobacteria</taxon>
        <taxon>Burkholderiales</taxon>
        <taxon>Burkholderiaceae</taxon>
        <taxon>Paraburkholderia</taxon>
    </lineage>
</organism>
<protein>
    <submittedName>
        <fullName evidence="1">Uncharacterized protein</fullName>
    </submittedName>
</protein>